<name>A0A1T5NBC7_9BACT</name>
<reference evidence="1 2" key="1">
    <citation type="submission" date="2017-02" db="EMBL/GenBank/DDBJ databases">
        <authorList>
            <person name="Peterson S.W."/>
        </authorList>
    </citation>
    <scope>NUCLEOTIDE SEQUENCE [LARGE SCALE GENOMIC DNA]</scope>
    <source>
        <strain evidence="1 2">DSM 18108</strain>
    </source>
</reference>
<dbReference type="RefSeq" id="WP_079468237.1">
    <property type="nucleotide sequence ID" value="NZ_FUZZ01000001.1"/>
</dbReference>
<dbReference type="Proteomes" id="UP000190166">
    <property type="component" value="Unassembled WGS sequence"/>
</dbReference>
<accession>A0A1T5NBC7</accession>
<dbReference type="AlphaFoldDB" id="A0A1T5NBC7"/>
<dbReference type="EMBL" id="FUZZ01000001">
    <property type="protein sequence ID" value="SKC97519.1"/>
    <property type="molecule type" value="Genomic_DNA"/>
</dbReference>
<evidence type="ECO:0000313" key="2">
    <source>
        <dbReference type="Proteomes" id="UP000190166"/>
    </source>
</evidence>
<proteinExistence type="predicted"/>
<protein>
    <submittedName>
        <fullName evidence="1">Uncharacterized protein</fullName>
    </submittedName>
</protein>
<organism evidence="1 2">
    <name type="scientific">Chitinophaga ginsengisegetis</name>
    <dbReference type="NCBI Taxonomy" id="393003"/>
    <lineage>
        <taxon>Bacteria</taxon>
        <taxon>Pseudomonadati</taxon>
        <taxon>Bacteroidota</taxon>
        <taxon>Chitinophagia</taxon>
        <taxon>Chitinophagales</taxon>
        <taxon>Chitinophagaceae</taxon>
        <taxon>Chitinophaga</taxon>
    </lineage>
</organism>
<evidence type="ECO:0000313" key="1">
    <source>
        <dbReference type="EMBL" id="SKC97519.1"/>
    </source>
</evidence>
<keyword evidence="2" id="KW-1185">Reference proteome</keyword>
<sequence length="111" mass="12745">MLLQSTGNCWIVAAFYLNRNYIASELCINRFDLIPVCKGSCFLEKKIKENDKPENTTGLRLKEITLFCQQYDLAPVKPISPESFVTFCDYQSPCFPQLLIRQVFRPPATMA</sequence>
<dbReference type="STRING" id="393003.SAMN05660461_0933"/>
<gene>
    <name evidence="1" type="ORF">SAMN05660461_0933</name>
</gene>